<feature type="transmembrane region" description="Helical" evidence="1">
    <location>
        <begin position="80"/>
        <end position="98"/>
    </location>
</feature>
<dbReference type="STRING" id="1224162.B840_12325"/>
<protein>
    <submittedName>
        <fullName evidence="2">Uncharacterized protein</fullName>
    </submittedName>
</protein>
<proteinExistence type="predicted"/>
<evidence type="ECO:0000313" key="2">
    <source>
        <dbReference type="EMBL" id="AJK70033.1"/>
    </source>
</evidence>
<organism evidence="2 3">
    <name type="scientific">Corynebacterium marinum DSM 44953</name>
    <dbReference type="NCBI Taxonomy" id="1224162"/>
    <lineage>
        <taxon>Bacteria</taxon>
        <taxon>Bacillati</taxon>
        <taxon>Actinomycetota</taxon>
        <taxon>Actinomycetes</taxon>
        <taxon>Mycobacteriales</taxon>
        <taxon>Corynebacteriaceae</taxon>
        <taxon>Corynebacterium</taxon>
    </lineage>
</organism>
<keyword evidence="1" id="KW-0472">Membrane</keyword>
<evidence type="ECO:0000256" key="1">
    <source>
        <dbReference type="SAM" id="Phobius"/>
    </source>
</evidence>
<dbReference type="HOGENOM" id="CLU_113638_0_0_11"/>
<keyword evidence="1" id="KW-0812">Transmembrane</keyword>
<keyword evidence="1" id="KW-1133">Transmembrane helix</keyword>
<sequence length="148" mass="15070">MTVIGVILLVLAAALLVFGALSWAKKLPGNPVFGLRVPEVRKSKEAWDTSHAVAGPIWTFGGVALLFGGLLALIATGWMWLLPVAAVFVAVAAVGAGANAGARVASLLDTEEHAEGGCGENCNCGAPAPAPEVDVDALRRAASQADQE</sequence>
<accession>A0A0B6TQ43</accession>
<name>A0A0B6TQ43_9CORY</name>
<dbReference type="RefSeq" id="WP_042622352.1">
    <property type="nucleotide sequence ID" value="NZ_CP007790.1"/>
</dbReference>
<feature type="transmembrane region" description="Helical" evidence="1">
    <location>
        <begin position="53"/>
        <end position="73"/>
    </location>
</feature>
<dbReference type="Proteomes" id="UP000031928">
    <property type="component" value="Chromosome"/>
</dbReference>
<reference evidence="2 3" key="1">
    <citation type="submission" date="2014-05" db="EMBL/GenBank/DDBJ databases">
        <title>Complete genome sequence of Corynebacterium marinum DSM 44953.</title>
        <authorList>
            <person name="Schaffert L."/>
            <person name="Albersmeier A."/>
            <person name="Kalinowski J."/>
            <person name="Ruckert C."/>
        </authorList>
    </citation>
    <scope>NUCLEOTIDE SEQUENCE [LARGE SCALE GENOMIC DNA]</scope>
    <source>
        <strain evidence="2 3">DSM 44953</strain>
    </source>
</reference>
<dbReference type="OrthoDB" id="4420493at2"/>
<dbReference type="EMBL" id="CP007790">
    <property type="protein sequence ID" value="AJK70033.1"/>
    <property type="molecule type" value="Genomic_DNA"/>
</dbReference>
<gene>
    <name evidence="2" type="ORF">B840_12325</name>
</gene>
<evidence type="ECO:0000313" key="3">
    <source>
        <dbReference type="Proteomes" id="UP000031928"/>
    </source>
</evidence>
<dbReference type="AlphaFoldDB" id="A0A0B6TQ43"/>
<dbReference type="Pfam" id="PF13630">
    <property type="entry name" value="SdpI"/>
    <property type="match status" value="1"/>
</dbReference>
<dbReference type="KEGG" id="cmq:B840_12325"/>
<keyword evidence="3" id="KW-1185">Reference proteome</keyword>
<dbReference type="InterPro" id="IPR025962">
    <property type="entry name" value="SdpI/YhfL"/>
</dbReference>